<accession>A0A9R0I5Q6</accession>
<name>A0A9R0I5Q6_SPIOL</name>
<keyword evidence="2" id="KW-1185">Reference proteome</keyword>
<evidence type="ECO:0000313" key="3">
    <source>
        <dbReference type="RefSeq" id="XP_021843037.1"/>
    </source>
</evidence>
<organism evidence="2 3">
    <name type="scientific">Spinacia oleracea</name>
    <name type="common">Spinach</name>
    <dbReference type="NCBI Taxonomy" id="3562"/>
    <lineage>
        <taxon>Eukaryota</taxon>
        <taxon>Viridiplantae</taxon>
        <taxon>Streptophyta</taxon>
        <taxon>Embryophyta</taxon>
        <taxon>Tracheophyta</taxon>
        <taxon>Spermatophyta</taxon>
        <taxon>Magnoliopsida</taxon>
        <taxon>eudicotyledons</taxon>
        <taxon>Gunneridae</taxon>
        <taxon>Pentapetalae</taxon>
        <taxon>Caryophyllales</taxon>
        <taxon>Chenopodiaceae</taxon>
        <taxon>Chenopodioideae</taxon>
        <taxon>Anserineae</taxon>
        <taxon>Spinacia</taxon>
    </lineage>
</organism>
<dbReference type="InterPro" id="IPR001810">
    <property type="entry name" value="F-box_dom"/>
</dbReference>
<evidence type="ECO:0000313" key="2">
    <source>
        <dbReference type="Proteomes" id="UP000813463"/>
    </source>
</evidence>
<sequence>MKQMSEKLVNTSEYEEDITSLKTVLRRKPHRKVVSGLRLLTESCKITRPGNNVISSKVKHGEEGVPNQQQSELPLDVLMHQILARLPIKSLLQSKSVSKQWYSTVSSNDFADVYFKTCPSSSSSSSSVECLFIQAENSFYLFYLQEGEVVLDYSLVKLEPNFENNNQNDDHHLHLVGSCNGLVCLSDSSSSSGYFYVWNPIAYHYQKFPENPDFCLCPYNYCSSWGFAYVSSVNDYKVVRIAENYDTQEIIVSVFSLQTKEWKQVHEHGLDLLRVSITRTNPGVLLNNTLFWIMESRNHTKNPVVVGFDLKLEKFGEVPGIFPRSKSFHDHFLCVMGGCLTLCSSDMHKESCLSIMKRTGEVESISMSCYSKSWLFSSLVGFTRSGKSLVVSKNWELALVDLSSSSKQYIPLVTFKETQRPCMVGYFPSLIPPL</sequence>
<dbReference type="Proteomes" id="UP000813463">
    <property type="component" value="Chromosome 3"/>
</dbReference>
<dbReference type="SUPFAM" id="SSF81383">
    <property type="entry name" value="F-box domain"/>
    <property type="match status" value="1"/>
</dbReference>
<dbReference type="NCBIfam" id="TIGR01640">
    <property type="entry name" value="F_box_assoc_1"/>
    <property type="match status" value="1"/>
</dbReference>
<dbReference type="OrthoDB" id="1867629at2759"/>
<dbReference type="KEGG" id="soe:110783051"/>
<dbReference type="SMART" id="SM00256">
    <property type="entry name" value="FBOX"/>
    <property type="match status" value="1"/>
</dbReference>
<reference evidence="2" key="1">
    <citation type="journal article" date="2021" name="Nat. Commun.">
        <title>Genomic analyses provide insights into spinach domestication and the genetic basis of agronomic traits.</title>
        <authorList>
            <person name="Cai X."/>
            <person name="Sun X."/>
            <person name="Xu C."/>
            <person name="Sun H."/>
            <person name="Wang X."/>
            <person name="Ge C."/>
            <person name="Zhang Z."/>
            <person name="Wang Q."/>
            <person name="Fei Z."/>
            <person name="Jiao C."/>
            <person name="Wang Q."/>
        </authorList>
    </citation>
    <scope>NUCLEOTIDE SEQUENCE [LARGE SCALE GENOMIC DNA]</scope>
    <source>
        <strain evidence="2">cv. Varoflay</strain>
    </source>
</reference>
<dbReference type="Gene3D" id="1.20.1280.50">
    <property type="match status" value="1"/>
</dbReference>
<dbReference type="GeneID" id="110783051"/>
<reference evidence="3" key="2">
    <citation type="submission" date="2025-08" db="UniProtKB">
        <authorList>
            <consortium name="RefSeq"/>
        </authorList>
    </citation>
    <scope>IDENTIFICATION</scope>
    <source>
        <tissue evidence="3">Leaf</tissue>
    </source>
</reference>
<dbReference type="InterPro" id="IPR013187">
    <property type="entry name" value="F-box-assoc_dom_typ3"/>
</dbReference>
<dbReference type="Pfam" id="PF00646">
    <property type="entry name" value="F-box"/>
    <property type="match status" value="1"/>
</dbReference>
<evidence type="ECO:0000259" key="1">
    <source>
        <dbReference type="SMART" id="SM00256"/>
    </source>
</evidence>
<dbReference type="PANTHER" id="PTHR31672">
    <property type="entry name" value="BNACNNG10540D PROTEIN"/>
    <property type="match status" value="1"/>
</dbReference>
<dbReference type="InterPro" id="IPR050796">
    <property type="entry name" value="SCF_F-box_component"/>
</dbReference>
<gene>
    <name evidence="3" type="primary">LOC110783051</name>
</gene>
<dbReference type="InterPro" id="IPR017451">
    <property type="entry name" value="F-box-assoc_interact_dom"/>
</dbReference>
<dbReference type="Pfam" id="PF08268">
    <property type="entry name" value="FBA_3"/>
    <property type="match status" value="1"/>
</dbReference>
<dbReference type="AlphaFoldDB" id="A0A9R0I5Q6"/>
<dbReference type="RefSeq" id="XP_021843037.1">
    <property type="nucleotide sequence ID" value="XM_021987345.1"/>
</dbReference>
<feature type="domain" description="F-box" evidence="1">
    <location>
        <begin position="73"/>
        <end position="117"/>
    </location>
</feature>
<protein>
    <submittedName>
        <fullName evidence="3">F-box/kelch-repeat protein At3g23880</fullName>
    </submittedName>
</protein>
<dbReference type="InterPro" id="IPR036047">
    <property type="entry name" value="F-box-like_dom_sf"/>
</dbReference>
<dbReference type="PANTHER" id="PTHR31672:SF13">
    <property type="entry name" value="F-BOX PROTEIN CPR30-LIKE"/>
    <property type="match status" value="1"/>
</dbReference>
<proteinExistence type="predicted"/>